<comment type="caution">
    <text evidence="2">The sequence shown here is derived from an EMBL/GenBank/DDBJ whole genome shotgun (WGS) entry which is preliminary data.</text>
</comment>
<feature type="domain" description="AAA+ ATPase" evidence="1">
    <location>
        <begin position="82"/>
        <end position="237"/>
    </location>
</feature>
<dbReference type="Proteomes" id="UP001166251">
    <property type="component" value="Unassembled WGS sequence"/>
</dbReference>
<evidence type="ECO:0000313" key="3">
    <source>
        <dbReference type="Proteomes" id="UP001166251"/>
    </source>
</evidence>
<organism evidence="2 3">
    <name type="scientific">Neiella holothuriorum</name>
    <dbReference type="NCBI Taxonomy" id="2870530"/>
    <lineage>
        <taxon>Bacteria</taxon>
        <taxon>Pseudomonadati</taxon>
        <taxon>Pseudomonadota</taxon>
        <taxon>Gammaproteobacteria</taxon>
        <taxon>Alteromonadales</taxon>
        <taxon>Echinimonadaceae</taxon>
        <taxon>Neiella</taxon>
    </lineage>
</organism>
<proteinExistence type="predicted"/>
<dbReference type="InterPro" id="IPR011704">
    <property type="entry name" value="ATPase_dyneun-rel_AAA"/>
</dbReference>
<accession>A0ABS7EGF2</accession>
<dbReference type="SMART" id="SM00382">
    <property type="entry name" value="AAA"/>
    <property type="match status" value="1"/>
</dbReference>
<dbReference type="RefSeq" id="WP_220103962.1">
    <property type="nucleotide sequence ID" value="NZ_JAHZSS010000010.1"/>
</dbReference>
<dbReference type="SUPFAM" id="SSF52540">
    <property type="entry name" value="P-loop containing nucleoside triphosphate hydrolases"/>
    <property type="match status" value="1"/>
</dbReference>
<dbReference type="Gene3D" id="3.40.50.300">
    <property type="entry name" value="P-loop containing nucleotide triphosphate hydrolases"/>
    <property type="match status" value="1"/>
</dbReference>
<evidence type="ECO:0000313" key="2">
    <source>
        <dbReference type="EMBL" id="MBW8191279.1"/>
    </source>
</evidence>
<evidence type="ECO:0000259" key="1">
    <source>
        <dbReference type="SMART" id="SM00382"/>
    </source>
</evidence>
<keyword evidence="3" id="KW-1185">Reference proteome</keyword>
<name>A0ABS7EGF2_9GAMM</name>
<reference evidence="2" key="1">
    <citation type="submission" date="2021-07" db="EMBL/GenBank/DDBJ databases">
        <title>Neiella marina sp. nov., isolated from the intestinal content of sea cucumber Apostichopus japonicus.</title>
        <authorList>
            <person name="Bai X."/>
        </authorList>
    </citation>
    <scope>NUCLEOTIDE SEQUENCE</scope>
    <source>
        <strain evidence="2">126</strain>
    </source>
</reference>
<dbReference type="CDD" id="cd00009">
    <property type="entry name" value="AAA"/>
    <property type="match status" value="1"/>
</dbReference>
<dbReference type="EMBL" id="JAHZSS010000010">
    <property type="protein sequence ID" value="MBW8191279.1"/>
    <property type="molecule type" value="Genomic_DNA"/>
</dbReference>
<dbReference type="Pfam" id="PF07728">
    <property type="entry name" value="AAA_5"/>
    <property type="match status" value="1"/>
</dbReference>
<dbReference type="InterPro" id="IPR027417">
    <property type="entry name" value="P-loop_NTPase"/>
</dbReference>
<gene>
    <name evidence="2" type="ORF">K0504_09545</name>
</gene>
<dbReference type="InterPro" id="IPR003593">
    <property type="entry name" value="AAA+_ATPase"/>
</dbReference>
<protein>
    <submittedName>
        <fullName evidence="2">AAA family ATPase</fullName>
    </submittedName>
</protein>
<sequence>MTTTNTAENTVVSIPSQSAIDYNQMEIVDAAVIFPELGYQEGKRKLQRRKHRHPNCVKSNPLYIPEQELFERVMAWWNFGKRLKPFGVHGETGTGKTELMLYIADRLNEPVYLEKITTGMTTEKFEGDRELVVNESGDQVTTRNYSNAAMGYMHGGLVILDEVDKANDDLQTALHLFLERKPWTLSTFKQTAHCHPNCRIVATANTMGEGGHERYLTSQRMDSALRARFGWEMAHFPESAHELEILKKCFPKLPSIMRMKMVKLANAFRDALLGPNRDGDIDNPISCVFSPRTIVHWGEMMMAYGLNRTPMDSLKFAFWGSVDPEDYVDANGIIQRIWGDDINKKLGVLLKELADASSKK</sequence>